<dbReference type="PROSITE" id="PS50893">
    <property type="entry name" value="ABC_TRANSPORTER_2"/>
    <property type="match status" value="1"/>
</dbReference>
<dbReference type="InterPro" id="IPR017871">
    <property type="entry name" value="ABC_transporter-like_CS"/>
</dbReference>
<dbReference type="InterPro" id="IPR027417">
    <property type="entry name" value="P-loop_NTPase"/>
</dbReference>
<evidence type="ECO:0000256" key="1">
    <source>
        <dbReference type="ARBA" id="ARBA00022448"/>
    </source>
</evidence>
<keyword evidence="2" id="KW-0547">Nucleotide-binding</keyword>
<protein>
    <submittedName>
        <fullName evidence="5">ATP-binding cassette domain-containing protein</fullName>
    </submittedName>
</protein>
<proteinExistence type="predicted"/>
<evidence type="ECO:0000256" key="3">
    <source>
        <dbReference type="ARBA" id="ARBA00022840"/>
    </source>
</evidence>
<dbReference type="Pfam" id="PF00005">
    <property type="entry name" value="ABC_tran"/>
    <property type="match status" value="1"/>
</dbReference>
<dbReference type="AlphaFoldDB" id="A0A4S3M0N8"/>
<dbReference type="GO" id="GO:0016887">
    <property type="term" value="F:ATP hydrolysis activity"/>
    <property type="evidence" value="ECO:0007669"/>
    <property type="project" value="InterPro"/>
</dbReference>
<name>A0A4S3M0N8_9FLAO</name>
<dbReference type="Proteomes" id="UP000305939">
    <property type="component" value="Unassembled WGS sequence"/>
</dbReference>
<dbReference type="OrthoDB" id="9802264at2"/>
<dbReference type="InterPro" id="IPR003439">
    <property type="entry name" value="ABC_transporter-like_ATP-bd"/>
</dbReference>
<keyword evidence="3 5" id="KW-0067">ATP-binding</keyword>
<gene>
    <name evidence="5" type="ORF">E7Z59_07835</name>
</gene>
<evidence type="ECO:0000313" key="6">
    <source>
        <dbReference type="Proteomes" id="UP000305939"/>
    </source>
</evidence>
<organism evidence="5 6">
    <name type="scientific">Robertkochia marina</name>
    <dbReference type="NCBI Taxonomy" id="1227945"/>
    <lineage>
        <taxon>Bacteria</taxon>
        <taxon>Pseudomonadati</taxon>
        <taxon>Bacteroidota</taxon>
        <taxon>Flavobacteriia</taxon>
        <taxon>Flavobacteriales</taxon>
        <taxon>Flavobacteriaceae</taxon>
        <taxon>Robertkochia</taxon>
    </lineage>
</organism>
<dbReference type="PANTHER" id="PTHR42781:SF4">
    <property type="entry name" value="SPERMIDINE_PUTRESCINE IMPORT ATP-BINDING PROTEIN POTA"/>
    <property type="match status" value="1"/>
</dbReference>
<dbReference type="SUPFAM" id="SSF52540">
    <property type="entry name" value="P-loop containing nucleoside triphosphate hydrolases"/>
    <property type="match status" value="1"/>
</dbReference>
<dbReference type="InterPro" id="IPR003593">
    <property type="entry name" value="AAA+_ATPase"/>
</dbReference>
<evidence type="ECO:0000256" key="2">
    <source>
        <dbReference type="ARBA" id="ARBA00022741"/>
    </source>
</evidence>
<dbReference type="EMBL" id="SSMC01000002">
    <property type="protein sequence ID" value="THD67563.1"/>
    <property type="molecule type" value="Genomic_DNA"/>
</dbReference>
<sequence>MIKMNIRKSLLAATGEIELHLDLEVMKGEFITLYGPSGAGKTSALRLLSGLMRPDSGLIEVNGRPWYSGKKNIFLAPQKRKIGFVFQDYALFPNLTIRKNLEFAQGRNKNPHTIQELIALTELENLQDRLPEDLSGGQKQRAALARALVQRPDILLLDEPLSALDSSMRVKLQDHLRTLHERFELTTILVSHDIGEIHKLSDKVVTLDHGTITGSGKPLDIFSHHKLSGKFQFTGKILDIQKQEVIYVVSILVNQEIVRVIAHENEVQEIQAGDQVLVAAKAFNPLIMKLPDTDKV</sequence>
<keyword evidence="6" id="KW-1185">Reference proteome</keyword>
<dbReference type="GO" id="GO:0005524">
    <property type="term" value="F:ATP binding"/>
    <property type="evidence" value="ECO:0007669"/>
    <property type="project" value="UniProtKB-KW"/>
</dbReference>
<dbReference type="PANTHER" id="PTHR42781">
    <property type="entry name" value="SPERMIDINE/PUTRESCINE IMPORT ATP-BINDING PROTEIN POTA"/>
    <property type="match status" value="1"/>
</dbReference>
<reference evidence="5 6" key="1">
    <citation type="submission" date="2019-04" db="EMBL/GenBank/DDBJ databases">
        <title>Draft genome sequence of Robertkochia marina CC-AMO-30D.</title>
        <authorList>
            <person name="Hameed A."/>
            <person name="Lin S.-Y."/>
            <person name="Shahina M."/>
            <person name="Lai W.-A."/>
            <person name="Young C.-C."/>
        </authorList>
    </citation>
    <scope>NUCLEOTIDE SEQUENCE [LARGE SCALE GENOMIC DNA]</scope>
    <source>
        <strain evidence="5 6">CC-AMO-30D</strain>
    </source>
</reference>
<dbReference type="InterPro" id="IPR050093">
    <property type="entry name" value="ABC_SmlMolc_Importer"/>
</dbReference>
<dbReference type="PROSITE" id="PS00211">
    <property type="entry name" value="ABC_TRANSPORTER_1"/>
    <property type="match status" value="1"/>
</dbReference>
<dbReference type="Gene3D" id="3.40.50.300">
    <property type="entry name" value="P-loop containing nucleotide triphosphate hydrolases"/>
    <property type="match status" value="1"/>
</dbReference>
<comment type="caution">
    <text evidence="5">The sequence shown here is derived from an EMBL/GenBank/DDBJ whole genome shotgun (WGS) entry which is preliminary data.</text>
</comment>
<evidence type="ECO:0000259" key="4">
    <source>
        <dbReference type="PROSITE" id="PS50893"/>
    </source>
</evidence>
<evidence type="ECO:0000313" key="5">
    <source>
        <dbReference type="EMBL" id="THD67563.1"/>
    </source>
</evidence>
<feature type="domain" description="ABC transporter" evidence="4">
    <location>
        <begin position="1"/>
        <end position="234"/>
    </location>
</feature>
<dbReference type="SMART" id="SM00382">
    <property type="entry name" value="AAA"/>
    <property type="match status" value="1"/>
</dbReference>
<accession>A0A4S3M0N8</accession>
<keyword evidence="1" id="KW-0813">Transport</keyword>